<name>A0ABT7GZ07_9ACTN</name>
<organism evidence="1 2">
    <name type="scientific">Streptomyces katrae</name>
    <dbReference type="NCBI Taxonomy" id="68223"/>
    <lineage>
        <taxon>Bacteria</taxon>
        <taxon>Bacillati</taxon>
        <taxon>Actinomycetota</taxon>
        <taxon>Actinomycetes</taxon>
        <taxon>Kitasatosporales</taxon>
        <taxon>Streptomycetaceae</taxon>
        <taxon>Streptomyces</taxon>
    </lineage>
</organism>
<accession>A0ABT7GZ07</accession>
<proteinExistence type="predicted"/>
<gene>
    <name evidence="1" type="ORF">QEZ40_003832</name>
</gene>
<evidence type="ECO:0000313" key="1">
    <source>
        <dbReference type="EMBL" id="MDK9498643.1"/>
    </source>
</evidence>
<dbReference type="RefSeq" id="WP_285344711.1">
    <property type="nucleotide sequence ID" value="NZ_JASITI010000032.1"/>
</dbReference>
<keyword evidence="2" id="KW-1185">Reference proteome</keyword>
<comment type="caution">
    <text evidence="1">The sequence shown here is derived from an EMBL/GenBank/DDBJ whole genome shotgun (WGS) entry which is preliminary data.</text>
</comment>
<dbReference type="EMBL" id="JASITI010000032">
    <property type="protein sequence ID" value="MDK9498643.1"/>
    <property type="molecule type" value="Genomic_DNA"/>
</dbReference>
<reference evidence="1 2" key="1">
    <citation type="submission" date="2023-05" db="EMBL/GenBank/DDBJ databases">
        <title>Sequencing and Assembly of Streptomyces sp. NP73.</title>
        <authorList>
            <person name="Konwar A.N."/>
            <person name="Saikia K."/>
            <person name="Thakur D."/>
        </authorList>
    </citation>
    <scope>NUCLEOTIDE SEQUENCE [LARGE SCALE GENOMIC DNA]</scope>
    <source>
        <strain evidence="1 2">NP73</strain>
    </source>
</reference>
<evidence type="ECO:0000313" key="2">
    <source>
        <dbReference type="Proteomes" id="UP001223390"/>
    </source>
</evidence>
<dbReference type="Proteomes" id="UP001223390">
    <property type="component" value="Unassembled WGS sequence"/>
</dbReference>
<sequence>MKVKIAIFAVWGLTLVLVDRYLIDSSWGQLVYTGVSAGVMTHAQHLADRHKSHTAD</sequence>
<protein>
    <submittedName>
        <fullName evidence="1">Uncharacterized protein</fullName>
    </submittedName>
</protein>